<dbReference type="AlphaFoldDB" id="A0A3B0T2C6"/>
<feature type="non-terminal residue" evidence="1">
    <location>
        <position position="186"/>
    </location>
</feature>
<gene>
    <name evidence="1" type="ORF">MNBD_ALPHA04-36</name>
</gene>
<protein>
    <submittedName>
        <fullName evidence="1">Uncharacterized protein</fullName>
    </submittedName>
</protein>
<dbReference type="EMBL" id="UOEF01000318">
    <property type="protein sequence ID" value="VAW01106.1"/>
    <property type="molecule type" value="Genomic_DNA"/>
</dbReference>
<sequence length="186" mass="20713">MVIFDFSNKFRKIVCNLARFLMLAVWIGGINIVQAATPDAVPLTAGKSHLNLDKQLAYHMGKGHSLADMVTEFQTGGFDSSFMKTVQGFEPYSDIWSSVALRNVSDPNGRLADHWIITYDAFAVRNVDIYLIRRSGESETLMSFSSAKPYDPALFSGTQLKSESLILRPQETAILMIKTTKLMAQP</sequence>
<organism evidence="1">
    <name type="scientific">hydrothermal vent metagenome</name>
    <dbReference type="NCBI Taxonomy" id="652676"/>
    <lineage>
        <taxon>unclassified sequences</taxon>
        <taxon>metagenomes</taxon>
        <taxon>ecological metagenomes</taxon>
    </lineage>
</organism>
<name>A0A3B0T2C6_9ZZZZ</name>
<reference evidence="1" key="1">
    <citation type="submission" date="2018-06" db="EMBL/GenBank/DDBJ databases">
        <authorList>
            <person name="Zhirakovskaya E."/>
        </authorList>
    </citation>
    <scope>NUCLEOTIDE SEQUENCE</scope>
</reference>
<accession>A0A3B0T2C6</accession>
<proteinExistence type="predicted"/>
<evidence type="ECO:0000313" key="1">
    <source>
        <dbReference type="EMBL" id="VAW01106.1"/>
    </source>
</evidence>